<proteinExistence type="predicted"/>
<keyword evidence="2" id="KW-0378">Hydrolase</keyword>
<evidence type="ECO:0000313" key="2">
    <source>
        <dbReference type="EMBL" id="MBB2183253.1"/>
    </source>
</evidence>
<evidence type="ECO:0000313" key="3">
    <source>
        <dbReference type="Proteomes" id="UP000574276"/>
    </source>
</evidence>
<dbReference type="PRINTS" id="PR00111">
    <property type="entry name" value="ABHYDROLASE"/>
</dbReference>
<dbReference type="InterPro" id="IPR029058">
    <property type="entry name" value="AB_hydrolase_fold"/>
</dbReference>
<dbReference type="GO" id="GO:0017171">
    <property type="term" value="F:serine hydrolase activity"/>
    <property type="evidence" value="ECO:0007669"/>
    <property type="project" value="TreeGrafter"/>
</dbReference>
<sequence>MICRVNSINLYYEMSGVGKPLILLHGNGETHKIFDKAIPILSEHFTVYAIDSRGHGQSDSVLEYHYDDMAEDIKCFIHELKLEQPILYGFSDGGIIGLILASKYPQLLSRLIISGANTVPDGIRTGWLRLFQCINAVVKEPKMTMMLKEPNITTEMLKCIVIPTTVLAGSRDMVKRSHTEYIADSIPNSKLNILQGEGHGSYVLHNTKLVNLILDATK</sequence>
<dbReference type="AlphaFoldDB" id="A0A839JZZ7"/>
<dbReference type="SUPFAM" id="SSF53474">
    <property type="entry name" value="alpha/beta-Hydrolases"/>
    <property type="match status" value="1"/>
</dbReference>
<dbReference type="RefSeq" id="WP_228352928.1">
    <property type="nucleotide sequence ID" value="NZ_JACEGA010000001.1"/>
</dbReference>
<evidence type="ECO:0000259" key="1">
    <source>
        <dbReference type="Pfam" id="PF00561"/>
    </source>
</evidence>
<comment type="caution">
    <text evidence="2">The sequence shown here is derived from an EMBL/GenBank/DDBJ whole genome shotgun (WGS) entry which is preliminary data.</text>
</comment>
<organism evidence="2 3">
    <name type="scientific">Variimorphobacter saccharofermentans</name>
    <dbReference type="NCBI Taxonomy" id="2755051"/>
    <lineage>
        <taxon>Bacteria</taxon>
        <taxon>Bacillati</taxon>
        <taxon>Bacillota</taxon>
        <taxon>Clostridia</taxon>
        <taxon>Lachnospirales</taxon>
        <taxon>Lachnospiraceae</taxon>
        <taxon>Variimorphobacter</taxon>
    </lineage>
</organism>
<dbReference type="Gene3D" id="3.40.50.1820">
    <property type="entry name" value="alpha/beta hydrolase"/>
    <property type="match status" value="1"/>
</dbReference>
<name>A0A839JZZ7_9FIRM</name>
<reference evidence="2 3" key="1">
    <citation type="submission" date="2020-07" db="EMBL/GenBank/DDBJ databases">
        <title>Characterization and genome sequencing of isolate MD1, a novel member within the family Lachnospiraceae.</title>
        <authorList>
            <person name="Rettenmaier R."/>
            <person name="Di Bello L."/>
            <person name="Zinser C."/>
            <person name="Scheitz K."/>
            <person name="Liebl W."/>
            <person name="Zverlov V."/>
        </authorList>
    </citation>
    <scope>NUCLEOTIDE SEQUENCE [LARGE SCALE GENOMIC DNA]</scope>
    <source>
        <strain evidence="2 3">MD1</strain>
    </source>
</reference>
<protein>
    <submittedName>
        <fullName evidence="2">Alpha/beta hydrolase</fullName>
    </submittedName>
</protein>
<dbReference type="EMBL" id="JACEGA010000001">
    <property type="protein sequence ID" value="MBB2183253.1"/>
    <property type="molecule type" value="Genomic_DNA"/>
</dbReference>
<dbReference type="Pfam" id="PF00561">
    <property type="entry name" value="Abhydrolase_1"/>
    <property type="match status" value="1"/>
</dbReference>
<dbReference type="InterPro" id="IPR000073">
    <property type="entry name" value="AB_hydrolase_1"/>
</dbReference>
<keyword evidence="3" id="KW-1185">Reference proteome</keyword>
<dbReference type="Proteomes" id="UP000574276">
    <property type="component" value="Unassembled WGS sequence"/>
</dbReference>
<dbReference type="PANTHER" id="PTHR46331:SF2">
    <property type="entry name" value="VALACYCLOVIR HYDROLASE"/>
    <property type="match status" value="1"/>
</dbReference>
<dbReference type="PANTHER" id="PTHR46331">
    <property type="entry name" value="VALACYCLOVIR HYDROLASE"/>
    <property type="match status" value="1"/>
</dbReference>
<feature type="domain" description="AB hydrolase-1" evidence="1">
    <location>
        <begin position="19"/>
        <end position="119"/>
    </location>
</feature>
<accession>A0A839JZZ7</accession>
<gene>
    <name evidence="2" type="ORF">H0486_10215</name>
</gene>